<organism evidence="1 2">
    <name type="scientific">phage Lak_Megaphage_RVC_JS4_GC31</name>
    <dbReference type="NCBI Taxonomy" id="3109228"/>
    <lineage>
        <taxon>Viruses</taxon>
        <taxon>Duplodnaviria</taxon>
        <taxon>Heunggongvirae</taxon>
        <taxon>Uroviricota</taxon>
        <taxon>Caudoviricetes</taxon>
        <taxon>Caudoviricetes code 15 clade</taxon>
    </lineage>
</organism>
<dbReference type="Proteomes" id="UP001349343">
    <property type="component" value="Segment"/>
</dbReference>
<name>A0ABZ0Z139_9CAUD</name>
<protein>
    <submittedName>
        <fullName evidence="1">Uncharacterized protein</fullName>
    </submittedName>
</protein>
<accession>A0ABZ0Z139</accession>
<evidence type="ECO:0000313" key="1">
    <source>
        <dbReference type="EMBL" id="WQJ52883.1"/>
    </source>
</evidence>
<dbReference type="EMBL" id="OR769222">
    <property type="protein sequence ID" value="WQJ52883.1"/>
    <property type="molecule type" value="Genomic_DNA"/>
</dbReference>
<sequence>MTEDYYFIPKKIKVGYQHRSETYTQKLAYIIYYDHKNVLRKETSWKTWCNKSIEPDDFDNIPTEGFVLNKTVGGYKSHWNYRSQHFRVYDPRGFEFEITPENLLWILDWCTCAPGKGLEGKFVYGWYRDQLYLIPCITECYTVCNEYSNRMYKGISNDSLEPGTVYRVKGGRDVIYIGNLKFAKQLGKRYSSKYVFVEHKYSNNIEYDTDKLIVLEKSSILHEVSDGPLTKEEINDIIYRFSICPFSYDFWHSKNIIDRFVNCDNEQGEIKIGNYHTDQDYDKKYNMMIGVIAEDSKSVVLNKPVIFWETSYYYATINAYKFINLTADMNVTEIADIGTYNNDSSYEWRRDKNFDESYKNPDKTPQLKLEYADKNRTSPVFYITKDNYIYDLGRALVTGCISFLKHSIPSTVMLPVKYKL</sequence>
<keyword evidence="2" id="KW-1185">Reference proteome</keyword>
<proteinExistence type="predicted"/>
<reference evidence="1 2" key="1">
    <citation type="submission" date="2023-11" db="EMBL/GenBank/DDBJ databases">
        <authorList>
            <person name="Cook R."/>
            <person name="Crisci M."/>
            <person name="Pye H."/>
            <person name="Adriaenssens E."/>
            <person name="Santini J."/>
        </authorList>
    </citation>
    <scope>NUCLEOTIDE SEQUENCE [LARGE SCALE GENOMIC DNA]</scope>
    <source>
        <strain evidence="1">Lak_Megaphage_RVC_JS4_GC31</strain>
    </source>
</reference>
<evidence type="ECO:0000313" key="2">
    <source>
        <dbReference type="Proteomes" id="UP001349343"/>
    </source>
</evidence>